<feature type="non-terminal residue" evidence="2">
    <location>
        <position position="1"/>
    </location>
</feature>
<dbReference type="Gene3D" id="3.30.565.10">
    <property type="entry name" value="Histidine kinase-like ATPase, C-terminal domain"/>
    <property type="match status" value="1"/>
</dbReference>
<feature type="domain" description="Histidine kinase/HSP90-like ATPase" evidence="1">
    <location>
        <begin position="3"/>
        <end position="45"/>
    </location>
</feature>
<dbReference type="InterPro" id="IPR036890">
    <property type="entry name" value="HATPase_C_sf"/>
</dbReference>
<name>A0AAW5Z876_ECOLX</name>
<keyword evidence="2" id="KW-0808">Transferase</keyword>
<comment type="caution">
    <text evidence="2">The sequence shown here is derived from an EMBL/GenBank/DDBJ whole genome shotgun (WGS) entry which is preliminary data.</text>
</comment>
<gene>
    <name evidence="2" type="ORF">NY836_19225</name>
</gene>
<dbReference type="GO" id="GO:0016301">
    <property type="term" value="F:kinase activity"/>
    <property type="evidence" value="ECO:0007669"/>
    <property type="project" value="UniProtKB-KW"/>
</dbReference>
<dbReference type="Pfam" id="PF02518">
    <property type="entry name" value="HATPase_c"/>
    <property type="match status" value="1"/>
</dbReference>
<keyword evidence="2" id="KW-0418">Kinase</keyword>
<dbReference type="SUPFAM" id="SSF55874">
    <property type="entry name" value="ATPase domain of HSP90 chaperone/DNA topoisomerase II/histidine kinase"/>
    <property type="match status" value="1"/>
</dbReference>
<accession>A0AAW5Z876</accession>
<evidence type="ECO:0000313" key="3">
    <source>
        <dbReference type="Proteomes" id="UP001211064"/>
    </source>
</evidence>
<dbReference type="Proteomes" id="UP001211064">
    <property type="component" value="Unassembled WGS sequence"/>
</dbReference>
<proteinExistence type="predicted"/>
<dbReference type="EMBL" id="JANWOR010000597">
    <property type="protein sequence ID" value="MDA4179464.1"/>
    <property type="molecule type" value="Genomic_DNA"/>
</dbReference>
<reference evidence="2" key="1">
    <citation type="submission" date="2022-08" db="EMBL/GenBank/DDBJ databases">
        <title>Genome sequencing of human pathogens.</title>
        <authorList>
            <person name="Cao X."/>
        </authorList>
    </citation>
    <scope>NUCLEOTIDE SEQUENCE</scope>
    <source>
        <strain evidence="2">EC16126</strain>
    </source>
</reference>
<dbReference type="RefSeq" id="WP_333780115.1">
    <property type="nucleotide sequence ID" value="NZ_JANWOR010000597.1"/>
</dbReference>
<dbReference type="AlphaFoldDB" id="A0AAW5Z876"/>
<organism evidence="2 3">
    <name type="scientific">Escherichia coli</name>
    <dbReference type="NCBI Taxonomy" id="562"/>
    <lineage>
        <taxon>Bacteria</taxon>
        <taxon>Pseudomonadati</taxon>
        <taxon>Pseudomonadota</taxon>
        <taxon>Gammaproteobacteria</taxon>
        <taxon>Enterobacterales</taxon>
        <taxon>Enterobacteriaceae</taxon>
        <taxon>Escherichia</taxon>
    </lineage>
</organism>
<evidence type="ECO:0000259" key="1">
    <source>
        <dbReference type="Pfam" id="PF02518"/>
    </source>
</evidence>
<protein>
    <submittedName>
        <fullName evidence="2">Two-component sensor histidine kinase</fullName>
    </submittedName>
</protein>
<evidence type="ECO:0000313" key="2">
    <source>
        <dbReference type="EMBL" id="MDA4179464.1"/>
    </source>
</evidence>
<sequence length="51" mass="5638">HQRKGAVKGSGLGLSIARDCIRRMQGELYLVDESGQDVCFRIELSSSKNTK</sequence>
<dbReference type="InterPro" id="IPR003594">
    <property type="entry name" value="HATPase_dom"/>
</dbReference>